<dbReference type="Proteomes" id="UP000244811">
    <property type="component" value="Chromosome 3"/>
</dbReference>
<reference evidence="1" key="1">
    <citation type="submission" date="2022-07" db="EMBL/GenBank/DDBJ databases">
        <title>Evaluation of T. orientalis genome assembly methods using nanopore sequencing and analysis of variation between genomes.</title>
        <authorList>
            <person name="Yam J."/>
            <person name="Micallef M.L."/>
            <person name="Liu M."/>
            <person name="Djordjevic S.P."/>
            <person name="Bogema D.R."/>
            <person name="Jenkins C."/>
        </authorList>
    </citation>
    <scope>NUCLEOTIDE SEQUENCE</scope>
    <source>
        <strain evidence="1">Goon Nure</strain>
    </source>
</reference>
<dbReference type="EMBL" id="CP056070">
    <property type="protein sequence ID" value="UVC49658.1"/>
    <property type="molecule type" value="Genomic_DNA"/>
</dbReference>
<name>A0A976SIU0_THEOR</name>
<evidence type="ECO:0000313" key="1">
    <source>
        <dbReference type="EMBL" id="UVC49658.1"/>
    </source>
</evidence>
<gene>
    <name evidence="1" type="ORF">MACK_003768</name>
</gene>
<accession>A0A976SIU0</accession>
<organism evidence="1 2">
    <name type="scientific">Theileria orientalis</name>
    <dbReference type="NCBI Taxonomy" id="68886"/>
    <lineage>
        <taxon>Eukaryota</taxon>
        <taxon>Sar</taxon>
        <taxon>Alveolata</taxon>
        <taxon>Apicomplexa</taxon>
        <taxon>Aconoidasida</taxon>
        <taxon>Piroplasmida</taxon>
        <taxon>Theileriidae</taxon>
        <taxon>Theileria</taxon>
    </lineage>
</organism>
<proteinExistence type="predicted"/>
<protein>
    <submittedName>
        <fullName evidence="1">Uncharacterized protein</fullName>
    </submittedName>
</protein>
<evidence type="ECO:0000313" key="2">
    <source>
        <dbReference type="Proteomes" id="UP000244811"/>
    </source>
</evidence>
<sequence length="10" mass="1348">MRVCVWRRIE</sequence>